<gene>
    <name evidence="4" type="primary">hemA</name>
    <name evidence="7" type="ORF">V8G56_13265</name>
</gene>
<feature type="binding site" evidence="4">
    <location>
        <begin position="117"/>
        <end position="119"/>
    </location>
    <ligand>
        <name>substrate</name>
    </ligand>
</feature>
<proteinExistence type="inferred from homology"/>
<feature type="active site" description="Nucleophile" evidence="4">
    <location>
        <position position="53"/>
    </location>
</feature>
<dbReference type="InterPro" id="IPR036343">
    <property type="entry name" value="GluRdtase_N_sf"/>
</dbReference>
<accession>A0ABW7MS92</accession>
<comment type="subunit">
    <text evidence="4">Homodimer.</text>
</comment>
<dbReference type="PANTHER" id="PTHR43013:SF1">
    <property type="entry name" value="GLUTAMYL-TRNA REDUCTASE"/>
    <property type="match status" value="1"/>
</dbReference>
<dbReference type="InterPro" id="IPR006151">
    <property type="entry name" value="Shikm_DH/Glu-tRNA_Rdtase"/>
</dbReference>
<dbReference type="SUPFAM" id="SSF69742">
    <property type="entry name" value="Glutamyl tRNA-reductase catalytic, N-terminal domain"/>
    <property type="match status" value="1"/>
</dbReference>
<evidence type="ECO:0000259" key="6">
    <source>
        <dbReference type="Pfam" id="PF05201"/>
    </source>
</evidence>
<feature type="domain" description="Quinate/shikimate 5-dehydrogenase/glutamyl-tRNA reductase" evidence="5">
    <location>
        <begin position="175"/>
        <end position="303"/>
    </location>
</feature>
<dbReference type="HAMAP" id="MF_00087">
    <property type="entry name" value="Glu_tRNA_reductase"/>
    <property type="match status" value="1"/>
</dbReference>
<feature type="binding site" evidence="4">
    <location>
        <begin position="52"/>
        <end position="55"/>
    </location>
    <ligand>
        <name>substrate</name>
    </ligand>
</feature>
<evidence type="ECO:0000256" key="1">
    <source>
        <dbReference type="ARBA" id="ARBA00022857"/>
    </source>
</evidence>
<dbReference type="InterPro" id="IPR015895">
    <property type="entry name" value="4pyrrol_synth_GluRdtase_N"/>
</dbReference>
<feature type="binding site" evidence="4">
    <location>
        <begin position="194"/>
        <end position="199"/>
    </location>
    <ligand>
        <name>NADP(+)</name>
        <dbReference type="ChEBI" id="CHEBI:58349"/>
    </ligand>
</feature>
<keyword evidence="2 4" id="KW-0560">Oxidoreductase</keyword>
<dbReference type="RefSeq" id="WP_395438937.1">
    <property type="nucleotide sequence ID" value="NZ_JBAWKC010000004.1"/>
</dbReference>
<dbReference type="Gene3D" id="3.30.460.30">
    <property type="entry name" value="Glutamyl-tRNA reductase, N-terminal domain"/>
    <property type="match status" value="1"/>
</dbReference>
<dbReference type="Gene3D" id="3.40.50.720">
    <property type="entry name" value="NAD(P)-binding Rossmann-like Domain"/>
    <property type="match status" value="1"/>
</dbReference>
<dbReference type="PANTHER" id="PTHR43013">
    <property type="entry name" value="GLUTAMYL-TRNA REDUCTASE"/>
    <property type="match status" value="1"/>
</dbReference>
<name>A0ABW7MS92_9FLAO</name>
<comment type="pathway">
    <text evidence="4">Porphyrin-containing compound metabolism; protoporphyrin-IX biosynthesis; 5-aminolevulinate from L-glutamyl-tRNA(Glu): step 1/2.</text>
</comment>
<evidence type="ECO:0000313" key="7">
    <source>
        <dbReference type="EMBL" id="MFH6769716.1"/>
    </source>
</evidence>
<reference evidence="7 8" key="1">
    <citation type="submission" date="2024-02" db="EMBL/GenBank/DDBJ databases">
        <title>A Gaetbulibacter species isolated from tidal flats and genomic insights of their niches.</title>
        <authorList>
            <person name="Ye Y."/>
        </authorList>
    </citation>
    <scope>NUCLEOTIDE SEQUENCE [LARGE SCALE GENOMIC DNA]</scope>
    <source>
        <strain evidence="7 8">KEM-8</strain>
    </source>
</reference>
<feature type="domain" description="Glutamyl-tRNA reductase N-terminal" evidence="6">
    <location>
        <begin position="8"/>
        <end position="159"/>
    </location>
</feature>
<dbReference type="Pfam" id="PF01488">
    <property type="entry name" value="Shikimate_DH"/>
    <property type="match status" value="1"/>
</dbReference>
<evidence type="ECO:0000256" key="2">
    <source>
        <dbReference type="ARBA" id="ARBA00023002"/>
    </source>
</evidence>
<comment type="function">
    <text evidence="4">Catalyzes the NADPH-dependent reduction of glutamyl-tRNA(Glu) to glutamate 1-semialdehyde (GSA).</text>
</comment>
<dbReference type="EC" id="1.2.1.70" evidence="4"/>
<feature type="binding site" evidence="4">
    <location>
        <position position="123"/>
    </location>
    <ligand>
        <name>substrate</name>
    </ligand>
</feature>
<comment type="miscellaneous">
    <text evidence="4">During catalysis, the active site Cys acts as a nucleophile attacking the alpha-carbonyl group of tRNA-bound glutamate with the formation of a thioester intermediate between enzyme and glutamate, and the concomitant release of tRNA(Glu). The thioester intermediate is finally reduced by direct hydride transfer from NADPH, to form the product GSA.</text>
</comment>
<dbReference type="Proteomes" id="UP001610104">
    <property type="component" value="Unassembled WGS sequence"/>
</dbReference>
<keyword evidence="8" id="KW-1185">Reference proteome</keyword>
<sequence>MKKFLRYISISHITATVTQRAHYQFSNEQISGFVNVLRKEFNDLSGIIVLATCNRTELYFESVNTSASAIRDFLLTFKGHQESSFGKNLFYLSDDTETTVNHLLEVSAGLESSVLGDAEIIHQIKKAHQFAVAHHMQGSLLERAIQAVFKCHKRISNETQFRDGTTSLAYKSLKIARDAFEKSTVKNKRILFVGAGDIVQQLFKYNSKFNFKNIYITNRTAQKAIDLSIKHHCKVYDWNKVLENKLGDFDVIISAVSNYQHLIKTIPATKQKVLLIDLTVQGSIDRALAHLEHIKFYDLDTISENLKEAKEKRFLAIDQVSEIIADELSEYCTWLHEAPLREVLHQYKIAITKEVNLYFEADKEAEEIKDITNQVMRKLMSNPEDLISCSKPDKLIAEQVSKFCVGYFI</sequence>
<comment type="caution">
    <text evidence="7">The sequence shown here is derived from an EMBL/GenBank/DDBJ whole genome shotgun (WGS) entry which is preliminary data.</text>
</comment>
<feature type="site" description="Important for activity" evidence="4">
    <location>
        <position position="102"/>
    </location>
</feature>
<evidence type="ECO:0000256" key="3">
    <source>
        <dbReference type="ARBA" id="ARBA00023244"/>
    </source>
</evidence>
<feature type="binding site" evidence="4">
    <location>
        <position position="112"/>
    </location>
    <ligand>
        <name>substrate</name>
    </ligand>
</feature>
<organism evidence="7 8">
    <name type="scientific">Gaetbulibacter aquiaggeris</name>
    <dbReference type="NCBI Taxonomy" id="1735373"/>
    <lineage>
        <taxon>Bacteria</taxon>
        <taxon>Pseudomonadati</taxon>
        <taxon>Bacteroidota</taxon>
        <taxon>Flavobacteriia</taxon>
        <taxon>Flavobacteriales</taxon>
        <taxon>Flavobacteriaceae</taxon>
        <taxon>Gaetbulibacter</taxon>
    </lineage>
</organism>
<protein>
    <recommendedName>
        <fullName evidence="4">Glutamyl-tRNA reductase</fullName>
        <shortName evidence="4">GluTR</shortName>
        <ecNumber evidence="4">1.2.1.70</ecNumber>
    </recommendedName>
</protein>
<dbReference type="Pfam" id="PF05201">
    <property type="entry name" value="GlutR_N"/>
    <property type="match status" value="1"/>
</dbReference>
<dbReference type="InterPro" id="IPR000343">
    <property type="entry name" value="4pyrrol_synth_GluRdtase"/>
</dbReference>
<keyword evidence="3 4" id="KW-0627">Porphyrin biosynthesis</keyword>
<evidence type="ECO:0000313" key="8">
    <source>
        <dbReference type="Proteomes" id="UP001610104"/>
    </source>
</evidence>
<dbReference type="SUPFAM" id="SSF51735">
    <property type="entry name" value="NAD(P)-binding Rossmann-fold domains"/>
    <property type="match status" value="1"/>
</dbReference>
<dbReference type="InterPro" id="IPR036291">
    <property type="entry name" value="NAD(P)-bd_dom_sf"/>
</dbReference>
<comment type="similarity">
    <text evidence="4">Belongs to the glutamyl-tRNA reductase family.</text>
</comment>
<keyword evidence="1 4" id="KW-0521">NADP</keyword>
<evidence type="ECO:0000259" key="5">
    <source>
        <dbReference type="Pfam" id="PF01488"/>
    </source>
</evidence>
<comment type="catalytic activity">
    <reaction evidence="4">
        <text>(S)-4-amino-5-oxopentanoate + tRNA(Glu) + NADP(+) = L-glutamyl-tRNA(Glu) + NADPH + H(+)</text>
        <dbReference type="Rhea" id="RHEA:12344"/>
        <dbReference type="Rhea" id="RHEA-COMP:9663"/>
        <dbReference type="Rhea" id="RHEA-COMP:9680"/>
        <dbReference type="ChEBI" id="CHEBI:15378"/>
        <dbReference type="ChEBI" id="CHEBI:57501"/>
        <dbReference type="ChEBI" id="CHEBI:57783"/>
        <dbReference type="ChEBI" id="CHEBI:58349"/>
        <dbReference type="ChEBI" id="CHEBI:78442"/>
        <dbReference type="ChEBI" id="CHEBI:78520"/>
        <dbReference type="EC" id="1.2.1.70"/>
    </reaction>
</comment>
<evidence type="ECO:0000256" key="4">
    <source>
        <dbReference type="HAMAP-Rule" id="MF_00087"/>
    </source>
</evidence>
<dbReference type="EMBL" id="JBAWKC010000004">
    <property type="protein sequence ID" value="MFH6769716.1"/>
    <property type="molecule type" value="Genomic_DNA"/>
</dbReference>
<comment type="domain">
    <text evidence="4">Possesses an unusual extended V-shaped dimeric structure with each monomer consisting of three distinct domains arranged along a curved 'spinal' alpha-helix. The N-terminal catalytic domain specifically recognizes the glutamate moiety of the substrate. The second domain is the NADPH-binding domain, and the third C-terminal domain is responsible for dimerization.</text>
</comment>